<accession>A0ABV9MS37</accession>
<evidence type="ECO:0000313" key="1">
    <source>
        <dbReference type="EMBL" id="MFC4718802.1"/>
    </source>
</evidence>
<proteinExistence type="predicted"/>
<sequence>MTIMQTLQTLVDTQNHLMQLQGRLANHAAIMKDETMQAFVFDLRDYLDSLRVVTDFVAPTAAEFEQLEVNELSHVLADQNKLLRTLIEELNELEETQQTQTFFALSEGEVRRLVGSLTGVLELNGLNLQDNLTFQRRFKELGEKLPEATNGPTAPEKSGLFKRLFGKK</sequence>
<dbReference type="EMBL" id="JBHSGS010000017">
    <property type="protein sequence ID" value="MFC4718802.1"/>
    <property type="molecule type" value="Genomic_DNA"/>
</dbReference>
<comment type="caution">
    <text evidence="1">The sequence shown here is derived from an EMBL/GenBank/DDBJ whole genome shotgun (WGS) entry which is preliminary data.</text>
</comment>
<evidence type="ECO:0008006" key="3">
    <source>
        <dbReference type="Google" id="ProtNLM"/>
    </source>
</evidence>
<protein>
    <recommendedName>
        <fullName evidence="3">Flagellar protein FlgN</fullName>
    </recommendedName>
</protein>
<keyword evidence="2" id="KW-1185">Reference proteome</keyword>
<reference evidence="2" key="1">
    <citation type="journal article" date="2019" name="Int. J. Syst. Evol. Microbiol.">
        <title>The Global Catalogue of Microorganisms (GCM) 10K type strain sequencing project: providing services to taxonomists for standard genome sequencing and annotation.</title>
        <authorList>
            <consortium name="The Broad Institute Genomics Platform"/>
            <consortium name="The Broad Institute Genome Sequencing Center for Infectious Disease"/>
            <person name="Wu L."/>
            <person name="Ma J."/>
        </authorList>
    </citation>
    <scope>NUCLEOTIDE SEQUENCE [LARGE SCALE GENOMIC DNA]</scope>
    <source>
        <strain evidence="2">CGMCC 1.19032</strain>
    </source>
</reference>
<evidence type="ECO:0000313" key="2">
    <source>
        <dbReference type="Proteomes" id="UP001595969"/>
    </source>
</evidence>
<dbReference type="Proteomes" id="UP001595969">
    <property type="component" value="Unassembled WGS sequence"/>
</dbReference>
<name>A0ABV9MS37_9ENTE</name>
<organism evidence="1 2">
    <name type="scientific">Enterococcus lemanii</name>
    <dbReference type="NCBI Taxonomy" id="1159752"/>
    <lineage>
        <taxon>Bacteria</taxon>
        <taxon>Bacillati</taxon>
        <taxon>Bacillota</taxon>
        <taxon>Bacilli</taxon>
        <taxon>Lactobacillales</taxon>
        <taxon>Enterococcaceae</taxon>
        <taxon>Enterococcus</taxon>
    </lineage>
</organism>
<gene>
    <name evidence="1" type="ORF">ACFO5I_03465</name>
</gene>
<dbReference type="RefSeq" id="WP_192423661.1">
    <property type="nucleotide sequence ID" value="NZ_JAFBFD010000026.1"/>
</dbReference>